<dbReference type="AlphaFoldDB" id="A0A7S4UW70"/>
<name>A0A7S4UW70_9DINO</name>
<dbReference type="Gene3D" id="3.30.450.30">
    <property type="entry name" value="Dynein light chain 2a, cytoplasmic"/>
    <property type="match status" value="1"/>
</dbReference>
<dbReference type="SUPFAM" id="SSF103196">
    <property type="entry name" value="Roadblock/LC7 domain"/>
    <property type="match status" value="1"/>
</dbReference>
<evidence type="ECO:0000313" key="2">
    <source>
        <dbReference type="EMBL" id="CAE4562053.1"/>
    </source>
</evidence>
<reference evidence="2" key="1">
    <citation type="submission" date="2021-01" db="EMBL/GenBank/DDBJ databases">
        <authorList>
            <person name="Corre E."/>
            <person name="Pelletier E."/>
            <person name="Niang G."/>
            <person name="Scheremetjew M."/>
            <person name="Finn R."/>
            <person name="Kale V."/>
            <person name="Holt S."/>
            <person name="Cochrane G."/>
            <person name="Meng A."/>
            <person name="Brown T."/>
            <person name="Cohen L."/>
        </authorList>
    </citation>
    <scope>NUCLEOTIDE SEQUENCE</scope>
    <source>
        <strain evidence="2">CCMP3105</strain>
    </source>
</reference>
<accession>A0A7S4UW70</accession>
<feature type="region of interest" description="Disordered" evidence="1">
    <location>
        <begin position="1"/>
        <end position="23"/>
    </location>
</feature>
<organism evidence="2">
    <name type="scientific">Alexandrium monilatum</name>
    <dbReference type="NCBI Taxonomy" id="311494"/>
    <lineage>
        <taxon>Eukaryota</taxon>
        <taxon>Sar</taxon>
        <taxon>Alveolata</taxon>
        <taxon>Dinophyceae</taxon>
        <taxon>Gonyaulacales</taxon>
        <taxon>Pyrocystaceae</taxon>
        <taxon>Alexandrium</taxon>
    </lineage>
</organism>
<gene>
    <name evidence="2" type="ORF">AMON00008_LOCUS1672</name>
</gene>
<evidence type="ECO:0000256" key="1">
    <source>
        <dbReference type="SAM" id="MobiDB-lite"/>
    </source>
</evidence>
<dbReference type="EMBL" id="HBNR01002369">
    <property type="protein sequence ID" value="CAE4562053.1"/>
    <property type="molecule type" value="Transcribed_RNA"/>
</dbReference>
<sequence length="142" mass="14805">MAQGSSSVCASHVSRPRGGGNPQVTNVMLVTDDGSLVAAACTEEVDHTVSAVLASIFNEYKGVEKHVDPGNPSSLQLMLFDCATARVACTGFVPDVEDSPILLCVCGDRRTHYGILCSKLDYLKSSLECLGPVFAPMAGIGG</sequence>
<proteinExistence type="predicted"/>
<protein>
    <submittedName>
        <fullName evidence="2">Uncharacterized protein</fullName>
    </submittedName>
</protein>